<evidence type="ECO:0000313" key="1">
    <source>
        <dbReference type="EMBL" id="KAF6167219.1"/>
    </source>
</evidence>
<dbReference type="EMBL" id="JACGCM010000764">
    <property type="protein sequence ID" value="KAF6167219.1"/>
    <property type="molecule type" value="Genomic_DNA"/>
</dbReference>
<comment type="caution">
    <text evidence="1">The sequence shown here is derived from an EMBL/GenBank/DDBJ whole genome shotgun (WGS) entry which is preliminary data.</text>
</comment>
<dbReference type="Proteomes" id="UP000541444">
    <property type="component" value="Unassembled WGS sequence"/>
</dbReference>
<protein>
    <submittedName>
        <fullName evidence="1">Uncharacterized protein</fullName>
    </submittedName>
</protein>
<organism evidence="1 2">
    <name type="scientific">Kingdonia uniflora</name>
    <dbReference type="NCBI Taxonomy" id="39325"/>
    <lineage>
        <taxon>Eukaryota</taxon>
        <taxon>Viridiplantae</taxon>
        <taxon>Streptophyta</taxon>
        <taxon>Embryophyta</taxon>
        <taxon>Tracheophyta</taxon>
        <taxon>Spermatophyta</taxon>
        <taxon>Magnoliopsida</taxon>
        <taxon>Ranunculales</taxon>
        <taxon>Circaeasteraceae</taxon>
        <taxon>Kingdonia</taxon>
    </lineage>
</organism>
<gene>
    <name evidence="1" type="ORF">GIB67_029857</name>
</gene>
<name>A0A7J7NJ21_9MAGN</name>
<reference evidence="1 2" key="1">
    <citation type="journal article" date="2020" name="IScience">
        <title>Genome Sequencing of the Endangered Kingdonia uniflora (Circaeasteraceae, Ranunculales) Reveals Potential Mechanisms of Evolutionary Specialization.</title>
        <authorList>
            <person name="Sun Y."/>
            <person name="Deng T."/>
            <person name="Zhang A."/>
            <person name="Moore M.J."/>
            <person name="Landis J.B."/>
            <person name="Lin N."/>
            <person name="Zhang H."/>
            <person name="Zhang X."/>
            <person name="Huang J."/>
            <person name="Zhang X."/>
            <person name="Sun H."/>
            <person name="Wang H."/>
        </authorList>
    </citation>
    <scope>NUCLEOTIDE SEQUENCE [LARGE SCALE GENOMIC DNA]</scope>
    <source>
        <strain evidence="1">TB1705</strain>
        <tissue evidence="1">Leaf</tissue>
    </source>
</reference>
<sequence>MDFDDWDFSAEEIDSFERDALKKIAERKSSSTTASISSSSQELLDNKVKVPLSQENQSVKEMSKVFLKLFLHASGNIAAKFQYHQVLHNLS</sequence>
<dbReference type="OrthoDB" id="1938668at2759"/>
<keyword evidence="2" id="KW-1185">Reference proteome</keyword>
<proteinExistence type="predicted"/>
<accession>A0A7J7NJ21</accession>
<evidence type="ECO:0000313" key="2">
    <source>
        <dbReference type="Proteomes" id="UP000541444"/>
    </source>
</evidence>
<dbReference type="AlphaFoldDB" id="A0A7J7NJ21"/>